<evidence type="ECO:0000259" key="8">
    <source>
        <dbReference type="Pfam" id="PF07687"/>
    </source>
</evidence>
<evidence type="ECO:0000256" key="3">
    <source>
        <dbReference type="ARBA" id="ARBA00006247"/>
    </source>
</evidence>
<protein>
    <submittedName>
        <fullName evidence="9">Acetylornithine deacetylase/succinyl-diaminopimelate desuccinylase</fullName>
    </submittedName>
</protein>
<proteinExistence type="inferred from homology"/>
<dbReference type="AlphaFoldDB" id="A0A1I1W3G8"/>
<comment type="cofactor">
    <cofactor evidence="1">
        <name>Co(2+)</name>
        <dbReference type="ChEBI" id="CHEBI:48828"/>
    </cofactor>
</comment>
<dbReference type="RefSeq" id="WP_090084179.1">
    <property type="nucleotide sequence ID" value="NZ_FOMR01000005.1"/>
</dbReference>
<dbReference type="SUPFAM" id="SSF53187">
    <property type="entry name" value="Zn-dependent exopeptidases"/>
    <property type="match status" value="1"/>
</dbReference>
<keyword evidence="6" id="KW-0862">Zinc</keyword>
<accession>A0A1I1W3G8</accession>
<dbReference type="InterPro" id="IPR050072">
    <property type="entry name" value="Peptidase_M20A"/>
</dbReference>
<organism evidence="9 10">
    <name type="scientific">Lentibacillus persicus</name>
    <dbReference type="NCBI Taxonomy" id="640948"/>
    <lineage>
        <taxon>Bacteria</taxon>
        <taxon>Bacillati</taxon>
        <taxon>Bacillota</taxon>
        <taxon>Bacilli</taxon>
        <taxon>Bacillales</taxon>
        <taxon>Bacillaceae</taxon>
        <taxon>Lentibacillus</taxon>
    </lineage>
</organism>
<reference evidence="10" key="1">
    <citation type="submission" date="2016-10" db="EMBL/GenBank/DDBJ databases">
        <authorList>
            <person name="Varghese N."/>
            <person name="Submissions S."/>
        </authorList>
    </citation>
    <scope>NUCLEOTIDE SEQUENCE [LARGE SCALE GENOMIC DNA]</scope>
    <source>
        <strain evidence="10">DSM 22530</strain>
    </source>
</reference>
<dbReference type="Proteomes" id="UP000199474">
    <property type="component" value="Unassembled WGS sequence"/>
</dbReference>
<dbReference type="InterPro" id="IPR011650">
    <property type="entry name" value="Peptidase_M20_dimer"/>
</dbReference>
<name>A0A1I1W3G8_9BACI</name>
<comment type="similarity">
    <text evidence="3">Belongs to the peptidase M20A family.</text>
</comment>
<evidence type="ECO:0000313" key="9">
    <source>
        <dbReference type="EMBL" id="SFD87510.1"/>
    </source>
</evidence>
<dbReference type="NCBIfam" id="TIGR01910">
    <property type="entry name" value="DapE-ArgE"/>
    <property type="match status" value="1"/>
</dbReference>
<dbReference type="InterPro" id="IPR036264">
    <property type="entry name" value="Bact_exopeptidase_dim_dom"/>
</dbReference>
<evidence type="ECO:0000256" key="4">
    <source>
        <dbReference type="ARBA" id="ARBA00022723"/>
    </source>
</evidence>
<keyword evidence="4" id="KW-0479">Metal-binding</keyword>
<sequence length="405" mass="45295">MGTDKIKDIFENIDQEEVVVLTEKLIEIESHKESVQRESAVAYYIQSFFRSHDIEAWTEEIYPNRPNIYAKVGKSDKSYKRIILNGHIDTVPAYTMENAFQPKRKENDLYGRGAVDMKGAIAAMMVAMVTLKRYYPNLAGEVIFAGVIDEEERAEGARHIADSGNLTADIAIIGEPTELKIMPAHKGMEWTEVAFHGKSSHGSTPNAGINAVYHASEFIRIMQENLLPELERREHPVLGKPTLNLGKIIGGSDPNVVPDKCFLQFDRRWLPGESTESMIEEFNNLVRIQKKTNPSIEVSVRRMSETTGYHPPLDTPFDHWGVKALEKGVRTLFGRDPEVVMFPGWSDGAQLANGGIPSVVCGPGRLEDAHSGKEKINMNELYQAAVLYTYFALDITGRGKNESGK</sequence>
<keyword evidence="5" id="KW-0378">Hydrolase</keyword>
<dbReference type="GO" id="GO:0016787">
    <property type="term" value="F:hydrolase activity"/>
    <property type="evidence" value="ECO:0007669"/>
    <property type="project" value="UniProtKB-KW"/>
</dbReference>
<evidence type="ECO:0000256" key="2">
    <source>
        <dbReference type="ARBA" id="ARBA00001947"/>
    </source>
</evidence>
<feature type="domain" description="Peptidase M20 dimerisation" evidence="8">
    <location>
        <begin position="184"/>
        <end position="287"/>
    </location>
</feature>
<evidence type="ECO:0000256" key="6">
    <source>
        <dbReference type="ARBA" id="ARBA00022833"/>
    </source>
</evidence>
<dbReference type="Pfam" id="PF01546">
    <property type="entry name" value="Peptidase_M20"/>
    <property type="match status" value="1"/>
</dbReference>
<keyword evidence="7" id="KW-0170">Cobalt</keyword>
<evidence type="ECO:0000256" key="5">
    <source>
        <dbReference type="ARBA" id="ARBA00022801"/>
    </source>
</evidence>
<dbReference type="STRING" id="640948.SAMN05216238_10575"/>
<keyword evidence="10" id="KW-1185">Reference proteome</keyword>
<dbReference type="CDD" id="cd08659">
    <property type="entry name" value="M20_ArgE_DapE-like"/>
    <property type="match status" value="1"/>
</dbReference>
<dbReference type="Pfam" id="PF07687">
    <property type="entry name" value="M20_dimer"/>
    <property type="match status" value="1"/>
</dbReference>
<dbReference type="OrthoDB" id="9792335at2"/>
<dbReference type="PANTHER" id="PTHR43808">
    <property type="entry name" value="ACETYLORNITHINE DEACETYLASE"/>
    <property type="match status" value="1"/>
</dbReference>
<gene>
    <name evidence="9" type="ORF">SAMN05216238_10575</name>
</gene>
<evidence type="ECO:0000313" key="10">
    <source>
        <dbReference type="Proteomes" id="UP000199474"/>
    </source>
</evidence>
<evidence type="ECO:0000256" key="7">
    <source>
        <dbReference type="ARBA" id="ARBA00023285"/>
    </source>
</evidence>
<dbReference type="InterPro" id="IPR002933">
    <property type="entry name" value="Peptidase_M20"/>
</dbReference>
<dbReference type="Gene3D" id="3.30.70.360">
    <property type="match status" value="1"/>
</dbReference>
<dbReference type="EMBL" id="FOMR01000005">
    <property type="protein sequence ID" value="SFD87510.1"/>
    <property type="molecule type" value="Genomic_DNA"/>
</dbReference>
<evidence type="ECO:0000256" key="1">
    <source>
        <dbReference type="ARBA" id="ARBA00001941"/>
    </source>
</evidence>
<dbReference type="SUPFAM" id="SSF55031">
    <property type="entry name" value="Bacterial exopeptidase dimerisation domain"/>
    <property type="match status" value="1"/>
</dbReference>
<dbReference type="InterPro" id="IPR010182">
    <property type="entry name" value="ArgE/DapE"/>
</dbReference>
<comment type="cofactor">
    <cofactor evidence="2">
        <name>Zn(2+)</name>
        <dbReference type="ChEBI" id="CHEBI:29105"/>
    </cofactor>
</comment>
<dbReference type="Gene3D" id="3.40.630.10">
    <property type="entry name" value="Zn peptidases"/>
    <property type="match status" value="1"/>
</dbReference>
<dbReference type="GO" id="GO:0046872">
    <property type="term" value="F:metal ion binding"/>
    <property type="evidence" value="ECO:0007669"/>
    <property type="project" value="UniProtKB-KW"/>
</dbReference>